<keyword evidence="6" id="KW-1185">Reference proteome</keyword>
<evidence type="ECO:0000256" key="3">
    <source>
        <dbReference type="ARBA" id="ARBA00022840"/>
    </source>
</evidence>
<dbReference type="InterPro" id="IPR003439">
    <property type="entry name" value="ABC_transporter-like_ATP-bd"/>
</dbReference>
<sequence length="267" mass="30437">MIFEVRNGCYGYLEQETILNDINFTIKDGEVLAILGSNGIGKTTLLKCMMGLLKWKSGTTLIDGRSIFDLTIKQIWQNIGYVPQAKTTVLPYTAKEMILLGRSAHINLWEQPKKEDLEIVDEVIEIVGIQKLRDKSCTRMSGGELQMVLIARALASKPKMLVMDEPESNLDFKNQLIILEIIKKLSKIHNISCVLNTHYPEHALRVADKSLILCKNGKKHYGETRKVINEKNMQEAFEVEVILEKVKIENNTFSYIFPIKFSDEVSF</sequence>
<accession>A0A1M4TPB7</accession>
<gene>
    <name evidence="5" type="ORF">SAMN02745784_00783</name>
</gene>
<dbReference type="InterPro" id="IPR017871">
    <property type="entry name" value="ABC_transporter-like_CS"/>
</dbReference>
<evidence type="ECO:0000256" key="1">
    <source>
        <dbReference type="ARBA" id="ARBA00022448"/>
    </source>
</evidence>
<dbReference type="Gene3D" id="3.40.50.300">
    <property type="entry name" value="P-loop containing nucleotide triphosphate hydrolases"/>
    <property type="match status" value="1"/>
</dbReference>
<dbReference type="GO" id="GO:0016887">
    <property type="term" value="F:ATP hydrolysis activity"/>
    <property type="evidence" value="ECO:0007669"/>
    <property type="project" value="InterPro"/>
</dbReference>
<dbReference type="FunFam" id="3.40.50.300:FF:000134">
    <property type="entry name" value="Iron-enterobactin ABC transporter ATP-binding protein"/>
    <property type="match status" value="1"/>
</dbReference>
<dbReference type="Pfam" id="PF00005">
    <property type="entry name" value="ABC_tran"/>
    <property type="match status" value="1"/>
</dbReference>
<proteinExistence type="predicted"/>
<organism evidence="5 6">
    <name type="scientific">Tissierella praeacuta DSM 18095</name>
    <dbReference type="NCBI Taxonomy" id="1123404"/>
    <lineage>
        <taxon>Bacteria</taxon>
        <taxon>Bacillati</taxon>
        <taxon>Bacillota</taxon>
        <taxon>Tissierellia</taxon>
        <taxon>Tissierellales</taxon>
        <taxon>Tissierellaceae</taxon>
        <taxon>Tissierella</taxon>
    </lineage>
</organism>
<dbReference type="GO" id="GO:0005524">
    <property type="term" value="F:ATP binding"/>
    <property type="evidence" value="ECO:0007669"/>
    <property type="project" value="UniProtKB-KW"/>
</dbReference>
<dbReference type="InterPro" id="IPR027417">
    <property type="entry name" value="P-loop_NTPase"/>
</dbReference>
<name>A0A1M4TPB7_9FIRM</name>
<dbReference type="GeneID" id="90996375"/>
<dbReference type="PANTHER" id="PTHR42734">
    <property type="entry name" value="METAL TRANSPORT SYSTEM ATP-BINDING PROTEIN TM_0124-RELATED"/>
    <property type="match status" value="1"/>
</dbReference>
<dbReference type="PROSITE" id="PS00211">
    <property type="entry name" value="ABC_TRANSPORTER_1"/>
    <property type="match status" value="1"/>
</dbReference>
<evidence type="ECO:0000313" key="6">
    <source>
        <dbReference type="Proteomes" id="UP000184114"/>
    </source>
</evidence>
<dbReference type="CDD" id="cd03214">
    <property type="entry name" value="ABC_Iron-Siderophores_B12_Hemin"/>
    <property type="match status" value="1"/>
</dbReference>
<keyword evidence="3 5" id="KW-0067">ATP-binding</keyword>
<dbReference type="PANTHER" id="PTHR42734:SF19">
    <property type="entry name" value="IRON COMPOUNDS ABC TRANSPORTER, ATP-BINDING PROTEIN"/>
    <property type="match status" value="1"/>
</dbReference>
<dbReference type="RefSeq" id="WP_072973326.1">
    <property type="nucleotide sequence ID" value="NZ_FQTY01000002.1"/>
</dbReference>
<protein>
    <submittedName>
        <fullName evidence="5">Iron complex transport system ATP-binding protein</fullName>
    </submittedName>
</protein>
<keyword evidence="1" id="KW-0813">Transport</keyword>
<dbReference type="SUPFAM" id="SSF52540">
    <property type="entry name" value="P-loop containing nucleoside triphosphate hydrolases"/>
    <property type="match status" value="1"/>
</dbReference>
<dbReference type="InterPro" id="IPR003593">
    <property type="entry name" value="AAA+_ATPase"/>
</dbReference>
<feature type="domain" description="ABC transporter" evidence="4">
    <location>
        <begin position="3"/>
        <end position="240"/>
    </location>
</feature>
<dbReference type="STRING" id="1123404.SAMN02745784_00783"/>
<dbReference type="PROSITE" id="PS50893">
    <property type="entry name" value="ABC_TRANSPORTER_2"/>
    <property type="match status" value="1"/>
</dbReference>
<dbReference type="SMART" id="SM00382">
    <property type="entry name" value="AAA"/>
    <property type="match status" value="1"/>
</dbReference>
<keyword evidence="2" id="KW-0547">Nucleotide-binding</keyword>
<evidence type="ECO:0000313" key="5">
    <source>
        <dbReference type="EMBL" id="SHE46283.1"/>
    </source>
</evidence>
<evidence type="ECO:0000256" key="2">
    <source>
        <dbReference type="ARBA" id="ARBA00022741"/>
    </source>
</evidence>
<dbReference type="Proteomes" id="UP000184114">
    <property type="component" value="Unassembled WGS sequence"/>
</dbReference>
<dbReference type="InterPro" id="IPR050153">
    <property type="entry name" value="Metal_Ion_Import_ABC"/>
</dbReference>
<reference evidence="6" key="1">
    <citation type="submission" date="2016-11" db="EMBL/GenBank/DDBJ databases">
        <authorList>
            <person name="Varghese N."/>
            <person name="Submissions S."/>
        </authorList>
    </citation>
    <scope>NUCLEOTIDE SEQUENCE [LARGE SCALE GENOMIC DNA]</scope>
    <source>
        <strain evidence="6">DSM 18095</strain>
    </source>
</reference>
<evidence type="ECO:0000259" key="4">
    <source>
        <dbReference type="PROSITE" id="PS50893"/>
    </source>
</evidence>
<dbReference type="AlphaFoldDB" id="A0A1M4TPB7"/>
<dbReference type="EMBL" id="FQTY01000002">
    <property type="protein sequence ID" value="SHE46283.1"/>
    <property type="molecule type" value="Genomic_DNA"/>
</dbReference>